<proteinExistence type="predicted"/>
<gene>
    <name evidence="1" type="ORF">GCM10007036_39230</name>
</gene>
<evidence type="ECO:0000313" key="2">
    <source>
        <dbReference type="Proteomes" id="UP000603912"/>
    </source>
</evidence>
<accession>A0A917I9I2</accession>
<dbReference type="Proteomes" id="UP000603912">
    <property type="component" value="Unassembled WGS sequence"/>
</dbReference>
<reference evidence="1" key="2">
    <citation type="submission" date="2020-09" db="EMBL/GenBank/DDBJ databases">
        <authorList>
            <person name="Sun Q."/>
            <person name="Zhou Y."/>
        </authorList>
    </citation>
    <scope>NUCLEOTIDE SEQUENCE</scope>
    <source>
        <strain evidence="1">CGMCC 1.12214</strain>
    </source>
</reference>
<comment type="caution">
    <text evidence="1">The sequence shown here is derived from an EMBL/GenBank/DDBJ whole genome shotgun (WGS) entry which is preliminary data.</text>
</comment>
<dbReference type="RefSeq" id="WP_188519360.1">
    <property type="nucleotide sequence ID" value="NZ_BMES01000002.1"/>
</dbReference>
<reference evidence="1" key="1">
    <citation type="journal article" date="2014" name="Int. J. Syst. Evol. Microbiol.">
        <title>Complete genome sequence of Corynebacterium casei LMG S-19264T (=DSM 44701T), isolated from a smear-ripened cheese.</title>
        <authorList>
            <consortium name="US DOE Joint Genome Institute (JGI-PGF)"/>
            <person name="Walter F."/>
            <person name="Albersmeier A."/>
            <person name="Kalinowski J."/>
            <person name="Ruckert C."/>
        </authorList>
    </citation>
    <scope>NUCLEOTIDE SEQUENCE</scope>
    <source>
        <strain evidence="1">CGMCC 1.12214</strain>
    </source>
</reference>
<dbReference type="EMBL" id="BMES01000002">
    <property type="protein sequence ID" value="GGH29370.1"/>
    <property type="molecule type" value="Genomic_DNA"/>
</dbReference>
<name>A0A917I9I2_9HYPH</name>
<dbReference type="AlphaFoldDB" id="A0A917I9I2"/>
<protein>
    <submittedName>
        <fullName evidence="1">Uncharacterized protein</fullName>
    </submittedName>
</protein>
<evidence type="ECO:0000313" key="1">
    <source>
        <dbReference type="EMBL" id="GGH29370.1"/>
    </source>
</evidence>
<organism evidence="1 2">
    <name type="scientific">Alsobacter metallidurans</name>
    <dbReference type="NCBI Taxonomy" id="340221"/>
    <lineage>
        <taxon>Bacteria</taxon>
        <taxon>Pseudomonadati</taxon>
        <taxon>Pseudomonadota</taxon>
        <taxon>Alphaproteobacteria</taxon>
        <taxon>Hyphomicrobiales</taxon>
        <taxon>Alsobacteraceae</taxon>
        <taxon>Alsobacter</taxon>
    </lineage>
</organism>
<keyword evidence="2" id="KW-1185">Reference proteome</keyword>
<sequence length="79" mass="8155">MTKRSNGTTSVPRPLSAAWAEVLGPSKGAFIVTHFIDGKLTQSSLESFRRRGSAGAARAAALTTLADAALPDPALCARS</sequence>